<evidence type="ECO:0000313" key="1">
    <source>
        <dbReference type="EMBL" id="GEN85070.1"/>
    </source>
</evidence>
<keyword evidence="2" id="KW-1185">Reference proteome</keyword>
<comment type="caution">
    <text evidence="1">The sequence shown here is derived from an EMBL/GenBank/DDBJ whole genome shotgun (WGS) entry which is preliminary data.</text>
</comment>
<organism evidence="1 2">
    <name type="scientific">Sporosarcina luteola</name>
    <dbReference type="NCBI Taxonomy" id="582850"/>
    <lineage>
        <taxon>Bacteria</taxon>
        <taxon>Bacillati</taxon>
        <taxon>Bacillota</taxon>
        <taxon>Bacilli</taxon>
        <taxon>Bacillales</taxon>
        <taxon>Caryophanaceae</taxon>
        <taxon>Sporosarcina</taxon>
    </lineage>
</organism>
<proteinExistence type="predicted"/>
<dbReference type="EMBL" id="BJYL01000058">
    <property type="protein sequence ID" value="GEN85070.1"/>
    <property type="molecule type" value="Genomic_DNA"/>
</dbReference>
<accession>A0A511ZCA0</accession>
<name>A0A511ZCA0_9BACL</name>
<protein>
    <submittedName>
        <fullName evidence="1">Uncharacterized protein</fullName>
    </submittedName>
</protein>
<sequence>MNSDNTLQVHIDEIEMLVYGDFQNVFVLISKLYELKGMFLAQVPILEEVWIRQFSGHCRQKAAVQETFTLLYTIGID</sequence>
<evidence type="ECO:0000313" key="2">
    <source>
        <dbReference type="Proteomes" id="UP000321901"/>
    </source>
</evidence>
<dbReference type="Proteomes" id="UP000321901">
    <property type="component" value="Unassembled WGS sequence"/>
</dbReference>
<reference evidence="1 2" key="1">
    <citation type="submission" date="2019-07" db="EMBL/GenBank/DDBJ databases">
        <title>Whole genome shotgun sequence of Sporosarcina luteola NBRC 105378.</title>
        <authorList>
            <person name="Hosoyama A."/>
            <person name="Uohara A."/>
            <person name="Ohji S."/>
            <person name="Ichikawa N."/>
        </authorList>
    </citation>
    <scope>NUCLEOTIDE SEQUENCE [LARGE SCALE GENOMIC DNA]</scope>
    <source>
        <strain evidence="1 2">NBRC 105378</strain>
    </source>
</reference>
<gene>
    <name evidence="1" type="ORF">SLU01_33820</name>
</gene>
<dbReference type="AlphaFoldDB" id="A0A511ZCA0"/>